<feature type="region of interest" description="Disordered" evidence="1">
    <location>
        <begin position="302"/>
        <end position="322"/>
    </location>
</feature>
<dbReference type="GeneID" id="105360281"/>
<feature type="compositionally biased region" description="Polar residues" evidence="1">
    <location>
        <begin position="52"/>
        <end position="66"/>
    </location>
</feature>
<dbReference type="AlphaFoldDB" id="A0AAJ6VLY1"/>
<feature type="region of interest" description="Disordered" evidence="1">
    <location>
        <begin position="1"/>
        <end position="72"/>
    </location>
</feature>
<protein>
    <submittedName>
        <fullName evidence="3">Uncharacterized protein LOC105360281 isoform X1</fullName>
    </submittedName>
</protein>
<dbReference type="RefSeq" id="XP_011495452.1">
    <property type="nucleotide sequence ID" value="XM_011497150.1"/>
</dbReference>
<organism evidence="2 3">
    <name type="scientific">Ceratosolen solmsi marchali</name>
    <dbReference type="NCBI Taxonomy" id="326594"/>
    <lineage>
        <taxon>Eukaryota</taxon>
        <taxon>Metazoa</taxon>
        <taxon>Ecdysozoa</taxon>
        <taxon>Arthropoda</taxon>
        <taxon>Hexapoda</taxon>
        <taxon>Insecta</taxon>
        <taxon>Pterygota</taxon>
        <taxon>Neoptera</taxon>
        <taxon>Endopterygota</taxon>
        <taxon>Hymenoptera</taxon>
        <taxon>Apocrita</taxon>
        <taxon>Proctotrupomorpha</taxon>
        <taxon>Chalcidoidea</taxon>
        <taxon>Agaonidae</taxon>
        <taxon>Agaoninae</taxon>
        <taxon>Ceratosolen</taxon>
    </lineage>
</organism>
<gene>
    <name evidence="3" type="primary">LOC105360281</name>
</gene>
<accession>A0AAJ6VLY1</accession>
<keyword evidence="2" id="KW-1185">Reference proteome</keyword>
<reference evidence="3" key="1">
    <citation type="submission" date="2025-08" db="UniProtKB">
        <authorList>
            <consortium name="RefSeq"/>
        </authorList>
    </citation>
    <scope>IDENTIFICATION</scope>
</reference>
<name>A0AAJ6VLY1_9HYME</name>
<evidence type="ECO:0000256" key="1">
    <source>
        <dbReference type="SAM" id="MobiDB-lite"/>
    </source>
</evidence>
<dbReference type="KEGG" id="csol:105360281"/>
<evidence type="ECO:0000313" key="2">
    <source>
        <dbReference type="Proteomes" id="UP000695007"/>
    </source>
</evidence>
<dbReference type="Proteomes" id="UP000695007">
    <property type="component" value="Unplaced"/>
</dbReference>
<evidence type="ECO:0000313" key="3">
    <source>
        <dbReference type="RefSeq" id="XP_011495452.1"/>
    </source>
</evidence>
<sequence>MAKNAGESRIPLPRTVRPSLLPKLRAHGTSKISVGPIGSHRRSPVYCGNHKQFGSGTTEQTKSRSLLTPDKDEDKNYSISSIWNTTAENKDADHLMRLNEEKLGILRSQEDLVNFTCIKKKKQQQQEEQVDACPNNDKGPVLGGIGNDYAIDSPVGTTPHYLMLTKQNSFEHDESLGILTPDQMTDFTVALESSRTPSCENLSGHANSDKFLFGKSSAVVTAAARHFDIAARVPSIEAFILSNDRSPSIEELPLDPKPKVVVDGDINVLQSAALCADFAKTEEVAPRLEKQSSDTVVLLKPAAVDSPSETSEHTSEQTRCGGAGGIGGVGGVSVSGVSHILPASFITSVTSITSLEAGYQGDGENSRPASRGPEPLSVASAANLIVNAACKLVPCQIILWPLLH</sequence>
<proteinExistence type="predicted"/>